<proteinExistence type="predicted"/>
<dbReference type="OrthoDB" id="3358948at2"/>
<dbReference type="RefSeq" id="WP_105735298.1">
    <property type="nucleotide sequence ID" value="NZ_PVBT01000005.1"/>
</dbReference>
<sequence length="407" mass="45849">MKICLLGQFGSGNTGNDGSLEAMVNFLRSLPFEAELMCICSNPELVEKEYKIKSIGISGLVLQDPWFIRMNAFLADIPRRIASIYMLFASLSGVGLLIIPGTGILDDFQETPFGWPFVLFRWCLAARLRGANIAFVSIGAGPIEHPLSRWFLRSAARMAQYRSYRDSYSLAYMKRISLPVERDGLFPDIAFRLPAPSFPSPGYNSPVTVGVGVMDYRGWSKDAVFGEAIYRSYIGKLASFIQWLLDEGHNVRLLTGDERDWKAVGDITERLSVPARDRPEERVTVEHGATLHDLMREIGKTDIVVVTRYHNVVCALKLARPTISLGYAQKNDELLAQYDQHACQHIETFDVEVLKDQTRRMLANLNQVHLELARANARVQRQLFIQEKLLEEAVIGPLFTAQFAMSL</sequence>
<protein>
    <submittedName>
        <fullName evidence="3">Exopolysaccharide biosynthesis protein</fullName>
    </submittedName>
</protein>
<dbReference type="EMBL" id="PVBT01000005">
    <property type="protein sequence ID" value="PRD51740.1"/>
    <property type="molecule type" value="Genomic_DNA"/>
</dbReference>
<dbReference type="AlphaFoldDB" id="A0A2S9JFM8"/>
<keyword evidence="1" id="KW-0812">Transmembrane</keyword>
<keyword evidence="4" id="KW-1185">Reference proteome</keyword>
<keyword evidence="1" id="KW-0472">Membrane</keyword>
<evidence type="ECO:0000256" key="1">
    <source>
        <dbReference type="SAM" id="Phobius"/>
    </source>
</evidence>
<gene>
    <name evidence="3" type="ORF">C5750_18010</name>
</gene>
<feature type="domain" description="Polysaccharide pyruvyl transferase" evidence="2">
    <location>
        <begin position="13"/>
        <end position="327"/>
    </location>
</feature>
<evidence type="ECO:0000313" key="3">
    <source>
        <dbReference type="EMBL" id="PRD51740.1"/>
    </source>
</evidence>
<dbReference type="Proteomes" id="UP000238563">
    <property type="component" value="Unassembled WGS sequence"/>
</dbReference>
<dbReference type="Pfam" id="PF04230">
    <property type="entry name" value="PS_pyruv_trans"/>
    <property type="match status" value="1"/>
</dbReference>
<reference evidence="3 4" key="1">
    <citation type="submission" date="2018-02" db="EMBL/GenBank/DDBJ databases">
        <title>The draft genome of Phyllobacterium myrsinacearum DSM5892.</title>
        <authorList>
            <person name="Li L."/>
            <person name="Liu L."/>
            <person name="Zhang X."/>
            <person name="Wang T."/>
        </authorList>
    </citation>
    <scope>NUCLEOTIDE SEQUENCE [LARGE SCALE GENOMIC DNA]</scope>
    <source>
        <strain evidence="3 4">DSM 5892</strain>
    </source>
</reference>
<evidence type="ECO:0000259" key="2">
    <source>
        <dbReference type="Pfam" id="PF04230"/>
    </source>
</evidence>
<organism evidence="3 4">
    <name type="scientific">Phyllobacterium myrsinacearum</name>
    <dbReference type="NCBI Taxonomy" id="28101"/>
    <lineage>
        <taxon>Bacteria</taxon>
        <taxon>Pseudomonadati</taxon>
        <taxon>Pseudomonadota</taxon>
        <taxon>Alphaproteobacteria</taxon>
        <taxon>Hyphomicrobiales</taxon>
        <taxon>Phyllobacteriaceae</taxon>
        <taxon>Phyllobacterium</taxon>
    </lineage>
</organism>
<dbReference type="InterPro" id="IPR007345">
    <property type="entry name" value="Polysacch_pyruvyl_Trfase"/>
</dbReference>
<evidence type="ECO:0000313" key="4">
    <source>
        <dbReference type="Proteomes" id="UP000238563"/>
    </source>
</evidence>
<name>A0A2S9JFM8_9HYPH</name>
<dbReference type="PANTHER" id="PTHR36836:SF1">
    <property type="entry name" value="COLANIC ACID BIOSYNTHESIS PROTEIN WCAK"/>
    <property type="match status" value="1"/>
</dbReference>
<feature type="transmembrane region" description="Helical" evidence="1">
    <location>
        <begin position="84"/>
        <end position="105"/>
    </location>
</feature>
<accession>A0A2S9JFM8</accession>
<dbReference type="PANTHER" id="PTHR36836">
    <property type="entry name" value="COLANIC ACID BIOSYNTHESIS PROTEIN WCAK"/>
    <property type="match status" value="1"/>
</dbReference>
<comment type="caution">
    <text evidence="3">The sequence shown here is derived from an EMBL/GenBank/DDBJ whole genome shotgun (WGS) entry which is preliminary data.</text>
</comment>
<keyword evidence="1" id="KW-1133">Transmembrane helix</keyword>